<dbReference type="Proteomes" id="UP001501599">
    <property type="component" value="Unassembled WGS sequence"/>
</dbReference>
<dbReference type="RefSeq" id="WP_344339766.1">
    <property type="nucleotide sequence ID" value="NZ_BAAAQT010000001.1"/>
</dbReference>
<reference evidence="2" key="1">
    <citation type="journal article" date="2019" name="Int. J. Syst. Evol. Microbiol.">
        <title>The Global Catalogue of Microorganisms (GCM) 10K type strain sequencing project: providing services to taxonomists for standard genome sequencing and annotation.</title>
        <authorList>
            <consortium name="The Broad Institute Genomics Platform"/>
            <consortium name="The Broad Institute Genome Sequencing Center for Infectious Disease"/>
            <person name="Wu L."/>
            <person name="Ma J."/>
        </authorList>
    </citation>
    <scope>NUCLEOTIDE SEQUENCE [LARGE SCALE GENOMIC DNA]</scope>
    <source>
        <strain evidence="2">JCM 16026</strain>
    </source>
</reference>
<organism evidence="1 2">
    <name type="scientific">Agrococcus versicolor</name>
    <dbReference type="NCBI Taxonomy" id="501482"/>
    <lineage>
        <taxon>Bacteria</taxon>
        <taxon>Bacillati</taxon>
        <taxon>Actinomycetota</taxon>
        <taxon>Actinomycetes</taxon>
        <taxon>Micrococcales</taxon>
        <taxon>Microbacteriaceae</taxon>
        <taxon>Agrococcus</taxon>
    </lineage>
</organism>
<sequence>METYLQWSKQGLSVHGTHSSEEAAEMWRRHVERNVAAEAQDGVRLSAEDWDAADRLWTLPPDDTLLTEQQQDDGKPALLLRGLPDVFSIVGS</sequence>
<dbReference type="EMBL" id="BAAAQT010000001">
    <property type="protein sequence ID" value="GAA2171173.1"/>
    <property type="molecule type" value="Genomic_DNA"/>
</dbReference>
<gene>
    <name evidence="1" type="ORF">GCM10009846_04110</name>
</gene>
<keyword evidence="2" id="KW-1185">Reference proteome</keyword>
<accession>A0ABP5MF96</accession>
<proteinExistence type="predicted"/>
<evidence type="ECO:0000313" key="1">
    <source>
        <dbReference type="EMBL" id="GAA2171173.1"/>
    </source>
</evidence>
<evidence type="ECO:0000313" key="2">
    <source>
        <dbReference type="Proteomes" id="UP001501599"/>
    </source>
</evidence>
<comment type="caution">
    <text evidence="1">The sequence shown here is derived from an EMBL/GenBank/DDBJ whole genome shotgun (WGS) entry which is preliminary data.</text>
</comment>
<name>A0ABP5MF96_9MICO</name>
<protein>
    <submittedName>
        <fullName evidence="1">Uncharacterized protein</fullName>
    </submittedName>
</protein>